<comment type="pathway">
    <text evidence="2">Secondary metabolite metabolism; methylglyoxal degradation; (R)-lactate from methylglyoxal: step 1/2.</text>
</comment>
<dbReference type="GO" id="GO:0005737">
    <property type="term" value="C:cytoplasm"/>
    <property type="evidence" value="ECO:0007669"/>
    <property type="project" value="TreeGrafter"/>
</dbReference>
<evidence type="ECO:0000256" key="6">
    <source>
        <dbReference type="ARBA" id="ARBA00023239"/>
    </source>
</evidence>
<keyword evidence="14" id="KW-0862">Zinc</keyword>
<dbReference type="EMBL" id="CP071793">
    <property type="protein sequence ID" value="QTD52678.1"/>
    <property type="molecule type" value="Genomic_DNA"/>
</dbReference>
<evidence type="ECO:0000256" key="10">
    <source>
        <dbReference type="ARBA" id="ARBA00032460"/>
    </source>
</evidence>
<dbReference type="GO" id="GO:0004462">
    <property type="term" value="F:lactoylglutathione lyase activity"/>
    <property type="evidence" value="ECO:0007669"/>
    <property type="project" value="UniProtKB-EC"/>
</dbReference>
<comment type="cofactor">
    <cofactor evidence="14">
        <name>Zn(2+)</name>
        <dbReference type="ChEBI" id="CHEBI:29105"/>
    </cofactor>
    <text evidence="14">Binds 1 zinc ion per subunit. In the homodimer, two zinc ions are bound between subunits.</text>
</comment>
<reference evidence="16" key="1">
    <citation type="submission" date="2021-03" db="EMBL/GenBank/DDBJ databases">
        <title>Acanthopleuribacteraceae sp. M133.</title>
        <authorList>
            <person name="Wang G."/>
        </authorList>
    </citation>
    <scope>NUCLEOTIDE SEQUENCE</scope>
    <source>
        <strain evidence="16">M133</strain>
    </source>
</reference>
<dbReference type="PANTHER" id="PTHR46036">
    <property type="entry name" value="LACTOYLGLUTATHIONE LYASE"/>
    <property type="match status" value="1"/>
</dbReference>
<dbReference type="InterPro" id="IPR037523">
    <property type="entry name" value="VOC_core"/>
</dbReference>
<dbReference type="PANTHER" id="PTHR46036:SF5">
    <property type="entry name" value="LACTOYLGLUTATHIONE LYASE"/>
    <property type="match status" value="1"/>
</dbReference>
<evidence type="ECO:0000256" key="11">
    <source>
        <dbReference type="ARBA" id="ARBA00033298"/>
    </source>
</evidence>
<comment type="cofactor">
    <cofactor evidence="1">
        <name>Ni(2+)</name>
        <dbReference type="ChEBI" id="CHEBI:49786"/>
    </cofactor>
</comment>
<dbReference type="InterPro" id="IPR004361">
    <property type="entry name" value="Glyoxalase_1"/>
</dbReference>
<evidence type="ECO:0000256" key="8">
    <source>
        <dbReference type="ARBA" id="ARBA00030537"/>
    </source>
</evidence>
<sequence length="126" mass="14057">MKIIHTMIRVKDMDASIRFYTEILGMKLFSKDDYPGGEFSLAFVGYGDHPDDGSIELTYNWGKSDYDLGDAFGHIALGVQDIYGTCDTIKNKGGEVVREPGPMKHGTTVIAFVKDPNGYMIELIQR</sequence>
<keyword evidence="17" id="KW-1185">Reference proteome</keyword>
<evidence type="ECO:0000313" key="16">
    <source>
        <dbReference type="EMBL" id="QTD52678.1"/>
    </source>
</evidence>
<keyword evidence="6 16" id="KW-0456">Lyase</keyword>
<evidence type="ECO:0000256" key="5">
    <source>
        <dbReference type="ARBA" id="ARBA00022723"/>
    </source>
</evidence>
<dbReference type="GO" id="GO:0019243">
    <property type="term" value="P:methylglyoxal catabolic process to D-lactate via S-lactoyl-glutathione"/>
    <property type="evidence" value="ECO:0007669"/>
    <property type="project" value="TreeGrafter"/>
</dbReference>
<dbReference type="PROSITE" id="PS51819">
    <property type="entry name" value="VOC"/>
    <property type="match status" value="1"/>
</dbReference>
<evidence type="ECO:0000256" key="14">
    <source>
        <dbReference type="PIRSR" id="PIRSR604361-3"/>
    </source>
</evidence>
<dbReference type="NCBIfam" id="TIGR00068">
    <property type="entry name" value="glyox_I"/>
    <property type="match status" value="1"/>
</dbReference>
<dbReference type="InterPro" id="IPR004360">
    <property type="entry name" value="Glyas_Fos-R_dOase_dom"/>
</dbReference>
<evidence type="ECO:0000256" key="2">
    <source>
        <dbReference type="ARBA" id="ARBA00005008"/>
    </source>
</evidence>
<dbReference type="SUPFAM" id="SSF54593">
    <property type="entry name" value="Glyoxalase/Bleomycin resistance protein/Dihydroxybiphenyl dioxygenase"/>
    <property type="match status" value="1"/>
</dbReference>
<dbReference type="EC" id="4.4.1.5" evidence="4"/>
<evidence type="ECO:0000313" key="17">
    <source>
        <dbReference type="Proteomes" id="UP000663929"/>
    </source>
</evidence>
<gene>
    <name evidence="16" type="primary">gloA</name>
    <name evidence="16" type="ORF">J3U87_09400</name>
</gene>
<evidence type="ECO:0000256" key="1">
    <source>
        <dbReference type="ARBA" id="ARBA00001967"/>
    </source>
</evidence>
<feature type="binding site" evidence="14">
    <location>
        <position position="74"/>
    </location>
    <ligand>
        <name>Zn(2+)</name>
        <dbReference type="ChEBI" id="CHEBI:29105"/>
        <note>ligand shared between dimeric partners</note>
    </ligand>
</feature>
<dbReference type="PROSITE" id="PS00934">
    <property type="entry name" value="GLYOXALASE_I_1"/>
    <property type="match status" value="1"/>
</dbReference>
<evidence type="ECO:0000256" key="4">
    <source>
        <dbReference type="ARBA" id="ARBA00012081"/>
    </source>
</evidence>
<feature type="active site" description="Proton donor/acceptor" evidence="13">
    <location>
        <position position="122"/>
    </location>
</feature>
<dbReference type="GO" id="GO:0046872">
    <property type="term" value="F:metal ion binding"/>
    <property type="evidence" value="ECO:0007669"/>
    <property type="project" value="UniProtKB-KW"/>
</dbReference>
<evidence type="ECO:0000256" key="7">
    <source>
        <dbReference type="ARBA" id="ARBA00030291"/>
    </source>
</evidence>
<dbReference type="InterPro" id="IPR029068">
    <property type="entry name" value="Glyas_Bleomycin-R_OHBP_Dase"/>
</dbReference>
<evidence type="ECO:0000259" key="15">
    <source>
        <dbReference type="PROSITE" id="PS51819"/>
    </source>
</evidence>
<dbReference type="Pfam" id="PF00903">
    <property type="entry name" value="Glyoxalase"/>
    <property type="match status" value="1"/>
</dbReference>
<accession>A0A8A4TU77</accession>
<feature type="domain" description="VOC" evidence="15">
    <location>
        <begin position="2"/>
        <end position="126"/>
    </location>
</feature>
<evidence type="ECO:0000256" key="9">
    <source>
        <dbReference type="ARBA" id="ARBA00030892"/>
    </source>
</evidence>
<name>A0A8A4TU77_SULCO</name>
<dbReference type="RefSeq" id="WP_237382782.1">
    <property type="nucleotide sequence ID" value="NZ_CP071793.1"/>
</dbReference>
<feature type="binding site" evidence="14">
    <location>
        <position position="122"/>
    </location>
    <ligand>
        <name>Zn(2+)</name>
        <dbReference type="ChEBI" id="CHEBI:29105"/>
        <note>ligand shared between dimeric partners</note>
    </ligand>
</feature>
<dbReference type="UniPathway" id="UPA00619">
    <property type="reaction ID" value="UER00675"/>
</dbReference>
<dbReference type="AlphaFoldDB" id="A0A8A4TU77"/>
<comment type="catalytic activity">
    <reaction evidence="12">
        <text>(R)-S-lactoylglutathione = methylglyoxal + glutathione</text>
        <dbReference type="Rhea" id="RHEA:19069"/>
        <dbReference type="ChEBI" id="CHEBI:17158"/>
        <dbReference type="ChEBI" id="CHEBI:57474"/>
        <dbReference type="ChEBI" id="CHEBI:57925"/>
        <dbReference type="EC" id="4.4.1.5"/>
    </reaction>
</comment>
<organism evidence="16 17">
    <name type="scientific">Sulfidibacter corallicola</name>
    <dbReference type="NCBI Taxonomy" id="2818388"/>
    <lineage>
        <taxon>Bacteria</taxon>
        <taxon>Pseudomonadati</taxon>
        <taxon>Acidobacteriota</taxon>
        <taxon>Holophagae</taxon>
        <taxon>Acanthopleuribacterales</taxon>
        <taxon>Acanthopleuribacteraceae</taxon>
        <taxon>Sulfidibacter</taxon>
    </lineage>
</organism>
<dbReference type="Proteomes" id="UP000663929">
    <property type="component" value="Chromosome"/>
</dbReference>
<comment type="similarity">
    <text evidence="3">Belongs to the glyoxalase I family.</text>
</comment>
<feature type="binding site" evidence="14">
    <location>
        <position position="56"/>
    </location>
    <ligand>
        <name>Zn(2+)</name>
        <dbReference type="ChEBI" id="CHEBI:29105"/>
        <note>ligand shared between dimeric partners</note>
    </ligand>
</feature>
<dbReference type="InterPro" id="IPR018146">
    <property type="entry name" value="Glyoxalase_1_CS"/>
</dbReference>
<protein>
    <recommendedName>
        <fullName evidence="4">lactoylglutathione lyase</fullName>
        <ecNumber evidence="4">4.4.1.5</ecNumber>
    </recommendedName>
    <alternativeName>
        <fullName evidence="9">Aldoketomutase</fullName>
    </alternativeName>
    <alternativeName>
        <fullName evidence="8">Glyoxalase I</fullName>
    </alternativeName>
    <alternativeName>
        <fullName evidence="7">Ketone-aldehyde mutase</fullName>
    </alternativeName>
    <alternativeName>
        <fullName evidence="10">Methylglyoxalase</fullName>
    </alternativeName>
    <alternativeName>
        <fullName evidence="11">S-D-lactoylglutathione methylglyoxal lyase</fullName>
    </alternativeName>
</protein>
<keyword evidence="5 14" id="KW-0479">Metal-binding</keyword>
<evidence type="ECO:0000256" key="13">
    <source>
        <dbReference type="PIRSR" id="PIRSR604361-1"/>
    </source>
</evidence>
<dbReference type="KEGG" id="scor:J3U87_09400"/>
<evidence type="ECO:0000256" key="12">
    <source>
        <dbReference type="ARBA" id="ARBA00048273"/>
    </source>
</evidence>
<dbReference type="Gene3D" id="3.10.180.10">
    <property type="entry name" value="2,3-Dihydroxybiphenyl 1,2-Dioxygenase, domain 1"/>
    <property type="match status" value="1"/>
</dbReference>
<evidence type="ECO:0000256" key="3">
    <source>
        <dbReference type="ARBA" id="ARBA00010363"/>
    </source>
</evidence>
<proteinExistence type="inferred from homology"/>